<dbReference type="SUPFAM" id="SSF52540">
    <property type="entry name" value="P-loop containing nucleoside triphosphate hydrolases"/>
    <property type="match status" value="1"/>
</dbReference>
<dbReference type="Gene3D" id="3.40.50.300">
    <property type="entry name" value="P-loop containing nucleotide triphosphate hydrolases"/>
    <property type="match status" value="1"/>
</dbReference>
<dbReference type="PATRIC" id="fig|1582439.9.peg.29"/>
<evidence type="ECO:0000256" key="4">
    <source>
        <dbReference type="ARBA" id="ARBA00022840"/>
    </source>
</evidence>
<dbReference type="OrthoDB" id="40048at2157"/>
<feature type="domain" description="ABC transporter" evidence="5">
    <location>
        <begin position="236"/>
        <end position="453"/>
    </location>
</feature>
<dbReference type="InterPro" id="IPR050683">
    <property type="entry name" value="Bact_Polysacc_Export_ATP-bd"/>
</dbReference>
<dbReference type="InterPro" id="IPR013320">
    <property type="entry name" value="ConA-like_dom_sf"/>
</dbReference>
<reference evidence="6 7" key="2">
    <citation type="journal article" date="2016" name="ISME J.">
        <title>Physiological and genomic characterization of two novel marine thaumarchaeal strains indicates niche differentiation.</title>
        <authorList>
            <person name="Bayer B."/>
            <person name="Vojvoda J."/>
            <person name="Offre P."/>
            <person name="Alves R.J."/>
            <person name="Elisabeth N.H."/>
            <person name="Garcia J.A."/>
            <person name="Volland J.M."/>
            <person name="Srivastava A."/>
            <person name="Schleper C."/>
            <person name="Herndl G.J."/>
        </authorList>
    </citation>
    <scope>NUCLEOTIDE SEQUENCE [LARGE SCALE GENOMIC DNA]</scope>
    <source>
        <strain evidence="6 7">D3C</strain>
    </source>
</reference>
<dbReference type="EMBL" id="CP010868">
    <property type="protein sequence ID" value="AJM91253.1"/>
    <property type="molecule type" value="Genomic_DNA"/>
</dbReference>
<dbReference type="CDD" id="cd03220">
    <property type="entry name" value="ABC_KpsT_Wzt"/>
    <property type="match status" value="1"/>
</dbReference>
<keyword evidence="2" id="KW-0813">Transport</keyword>
<dbReference type="PANTHER" id="PTHR46743">
    <property type="entry name" value="TEICHOIC ACIDS EXPORT ATP-BINDING PROTEIN TAGH"/>
    <property type="match status" value="1"/>
</dbReference>
<protein>
    <submittedName>
        <fullName evidence="6">O-antigen export system ATP-binding protein RfbB (Modular protein)</fullName>
    </submittedName>
</protein>
<dbReference type="GO" id="GO:0005524">
    <property type="term" value="F:ATP binding"/>
    <property type="evidence" value="ECO:0007669"/>
    <property type="project" value="UniProtKB-KW"/>
</dbReference>
<organism evidence="6 7">
    <name type="scientific">Nitrosopumilus piranensis</name>
    <dbReference type="NCBI Taxonomy" id="1582439"/>
    <lineage>
        <taxon>Archaea</taxon>
        <taxon>Nitrososphaerota</taxon>
        <taxon>Nitrososphaeria</taxon>
        <taxon>Nitrosopumilales</taxon>
        <taxon>Nitrosopumilaceae</taxon>
        <taxon>Nitrosopumilus</taxon>
    </lineage>
</organism>
<dbReference type="GeneID" id="41599203"/>
<evidence type="ECO:0000313" key="7">
    <source>
        <dbReference type="Proteomes" id="UP000032027"/>
    </source>
</evidence>
<dbReference type="GO" id="GO:0016887">
    <property type="term" value="F:ATP hydrolysis activity"/>
    <property type="evidence" value="ECO:0007669"/>
    <property type="project" value="InterPro"/>
</dbReference>
<keyword evidence="3" id="KW-0547">Nucleotide-binding</keyword>
<comment type="similarity">
    <text evidence="1">Belongs to the ABC transporter superfamily.</text>
</comment>
<proteinExistence type="inferred from homology"/>
<evidence type="ECO:0000259" key="5">
    <source>
        <dbReference type="PROSITE" id="PS50893"/>
    </source>
</evidence>
<dbReference type="KEGG" id="nid:NPIRD3C_0029"/>
<dbReference type="Pfam" id="PF13385">
    <property type="entry name" value="Laminin_G_3"/>
    <property type="match status" value="1"/>
</dbReference>
<dbReference type="PROSITE" id="PS50893">
    <property type="entry name" value="ABC_TRANSPORTER_2"/>
    <property type="match status" value="1"/>
</dbReference>
<keyword evidence="7" id="KW-1185">Reference proteome</keyword>
<dbReference type="InterPro" id="IPR027417">
    <property type="entry name" value="P-loop_NTPase"/>
</dbReference>
<dbReference type="Proteomes" id="UP000032027">
    <property type="component" value="Chromosome"/>
</dbReference>
<evidence type="ECO:0000313" key="6">
    <source>
        <dbReference type="EMBL" id="AJM91253.1"/>
    </source>
</evidence>
<evidence type="ECO:0000256" key="3">
    <source>
        <dbReference type="ARBA" id="ARBA00022741"/>
    </source>
</evidence>
<dbReference type="InterPro" id="IPR003439">
    <property type="entry name" value="ABC_transporter-like_ATP-bd"/>
</dbReference>
<evidence type="ECO:0000256" key="2">
    <source>
        <dbReference type="ARBA" id="ARBA00022448"/>
    </source>
</evidence>
<dbReference type="SUPFAM" id="SSF49899">
    <property type="entry name" value="Concanavalin A-like lectins/glucanases"/>
    <property type="match status" value="1"/>
</dbReference>
<dbReference type="Gene3D" id="2.60.120.200">
    <property type="match status" value="1"/>
</dbReference>
<dbReference type="SMART" id="SM00382">
    <property type="entry name" value="AAA"/>
    <property type="match status" value="1"/>
</dbReference>
<reference evidence="7" key="1">
    <citation type="submission" date="2015-02" db="EMBL/GenBank/DDBJ databases">
        <title>Characterization of two novel Thaumarchaeota isolated from the Northern Adriatic Sea.</title>
        <authorList>
            <person name="Bayer B."/>
            <person name="Vojvoda J."/>
            <person name="Offre P."/>
            <person name="Srivastava A."/>
            <person name="Elisabeth N."/>
            <person name="Garcia J.A.L."/>
            <person name="Schleper C."/>
            <person name="Herndl G.J."/>
        </authorList>
    </citation>
    <scope>NUCLEOTIDE SEQUENCE [LARGE SCALE GENOMIC DNA]</scope>
    <source>
        <strain evidence="7">D3C</strain>
    </source>
</reference>
<gene>
    <name evidence="6" type="ORF">NPIRD3C_0029</name>
</gene>
<dbReference type="RefSeq" id="WP_148702283.1">
    <property type="nucleotide sequence ID" value="NZ_CP010868.1"/>
</dbReference>
<evidence type="ECO:0000256" key="1">
    <source>
        <dbReference type="ARBA" id="ARBA00005417"/>
    </source>
</evidence>
<dbReference type="GO" id="GO:0140359">
    <property type="term" value="F:ABC-type transporter activity"/>
    <property type="evidence" value="ECO:0007669"/>
    <property type="project" value="InterPro"/>
</dbReference>
<dbReference type="InterPro" id="IPR003593">
    <property type="entry name" value="AAA+_ATPase"/>
</dbReference>
<reference evidence="6 7" key="3">
    <citation type="journal article" date="2019" name="Int. J. Syst. Evol. Microbiol.">
        <title>Nitrosopumilus adriaticus sp. nov. and Nitrosopumilus piranensis sp. nov., two ammonia-oxidizing archaea from the Adriatic Sea and members of the class Nitrososphaeria.</title>
        <authorList>
            <person name="Bayer B."/>
            <person name="Vojvoda J."/>
            <person name="Reinthaler T."/>
            <person name="Reyes C."/>
            <person name="Pinto M."/>
            <person name="Herndl G.J."/>
        </authorList>
    </citation>
    <scope>NUCLEOTIDE SEQUENCE [LARGE SCALE GENOMIC DNA]</scope>
    <source>
        <strain evidence="6 7">D3C</strain>
    </source>
</reference>
<dbReference type="Pfam" id="PF00005">
    <property type="entry name" value="ABC_tran"/>
    <property type="match status" value="1"/>
</dbReference>
<dbReference type="GO" id="GO:0016020">
    <property type="term" value="C:membrane"/>
    <property type="evidence" value="ECO:0007669"/>
    <property type="project" value="InterPro"/>
</dbReference>
<dbReference type="STRING" id="1582439.NPIRD3C_0029"/>
<dbReference type="HOGENOM" id="CLU_603579_0_0_2"/>
<keyword evidence="4 6" id="KW-0067">ATP-binding</keyword>
<sequence length="453" mass="51898">MIENKNNIIKSKEKIFQFNSNLDIKELDNSKEFNFEENEKFSISLWVKFYGKQYGSALSKMNDDKSDMFKGWDVRFHVENEEQKIIFYMNNNYPSNCLIHQTGPINEIGDYKWHHLVFAFNGLTEAGSLEIFIDGVKTEVYCTGNSLKENFSNMHPITMGGRFKDKNHFNGKICKIRIIKNKLSIDEILKISKEVPLEENNKKIEIIKDEIVLKASNITRNFRIHQENDDEVFRKLRSIITKKTGYKDLNVLNDISFELKKGEVLGILGRNGSGKSTLLKILGKIMNPTSGEIEVHGRISSFISIGAGFHPEISAAQNIVLYGVILGLKKHEMEQKIDEVIRFAELEGFENSRIKDFSTGMLMRLALSTALCVDPDILLIDEVLSVGDYSFQEKSNKAFQLIKKSGKSIIFVSHNLRQLEEFCDRVILLENGKIIDSGKPEKVIESYVKLMKK</sequence>
<accession>A0A0C5BNH4</accession>
<dbReference type="AlphaFoldDB" id="A0A0C5BNH4"/>
<name>A0A0C5BNH4_9ARCH</name>
<dbReference type="PANTHER" id="PTHR46743:SF2">
    <property type="entry name" value="TEICHOIC ACIDS EXPORT ATP-BINDING PROTEIN TAGH"/>
    <property type="match status" value="1"/>
</dbReference>
<dbReference type="InterPro" id="IPR015860">
    <property type="entry name" value="ABC_transpr_TagH-like"/>
</dbReference>